<dbReference type="InterPro" id="IPR004837">
    <property type="entry name" value="NaCa_Exmemb"/>
</dbReference>
<feature type="domain" description="Sodium/calcium exchanger membrane region" evidence="6">
    <location>
        <begin position="4"/>
        <end position="143"/>
    </location>
</feature>
<feature type="transmembrane region" description="Helical" evidence="5">
    <location>
        <begin position="272"/>
        <end position="292"/>
    </location>
</feature>
<dbReference type="EMBL" id="JARHUD010000003">
    <property type="protein sequence ID" value="MDF2095444.1"/>
    <property type="molecule type" value="Genomic_DNA"/>
</dbReference>
<keyword evidence="2 5" id="KW-0812">Transmembrane</keyword>
<evidence type="ECO:0000256" key="5">
    <source>
        <dbReference type="SAM" id="Phobius"/>
    </source>
</evidence>
<accession>A0ABT5YKM6</accession>
<dbReference type="PANTHER" id="PTHR10846">
    <property type="entry name" value="SODIUM/POTASSIUM/CALCIUM EXCHANGER"/>
    <property type="match status" value="1"/>
</dbReference>
<evidence type="ECO:0000313" key="7">
    <source>
        <dbReference type="EMBL" id="MDF2095444.1"/>
    </source>
</evidence>
<dbReference type="PANTHER" id="PTHR10846:SF8">
    <property type="entry name" value="INNER MEMBRANE PROTEIN YRBG"/>
    <property type="match status" value="1"/>
</dbReference>
<comment type="subcellular location">
    <subcellularLocation>
        <location evidence="1">Membrane</location>
        <topology evidence="1">Multi-pass membrane protein</topology>
    </subcellularLocation>
</comment>
<organism evidence="7 8">
    <name type="scientific">Aquibaculum arenosum</name>
    <dbReference type="NCBI Taxonomy" id="3032591"/>
    <lineage>
        <taxon>Bacteria</taxon>
        <taxon>Pseudomonadati</taxon>
        <taxon>Pseudomonadota</taxon>
        <taxon>Alphaproteobacteria</taxon>
        <taxon>Rhodospirillales</taxon>
        <taxon>Rhodovibrionaceae</taxon>
        <taxon>Aquibaculum</taxon>
    </lineage>
</organism>
<feature type="transmembrane region" description="Helical" evidence="5">
    <location>
        <begin position="77"/>
        <end position="96"/>
    </location>
</feature>
<protein>
    <submittedName>
        <fullName evidence="7">Calcium/sodium antiporter</fullName>
    </submittedName>
</protein>
<sequence length="325" mass="33877">MLVYILLAVGLVLLCAGGEFLVRGAVGAARRLGVSPLLIGITLVGFGTSMPELVASVKAALADAPGIAIGNVVGSNIANVLLIIGTTALIAPIYVMRGPFPRDATVMMAAALLVGAVVLTDFMARWAGLLFLAALSVYLIYCYVSERRNTKEGAQHVAEAEEIEAVEGPLWKALLVTAIGLAGVIAGARLLVDSAIELATLLGISETVIGVSVVAVGTSLPELAASITAALRRHADVAFGNIVGSNIFNLLFILGVTATIKPIPVPDEIIRLDYWVMLGAMALLVVVSATGWKIVRREAMLFLLLYAGYMTLVFSPAAQSLIGLQ</sequence>
<feature type="transmembrane region" description="Helical" evidence="5">
    <location>
        <begin position="173"/>
        <end position="192"/>
    </location>
</feature>
<feature type="domain" description="Sodium/calcium exchanger membrane region" evidence="6">
    <location>
        <begin position="173"/>
        <end position="314"/>
    </location>
</feature>
<feature type="transmembrane region" description="Helical" evidence="5">
    <location>
        <begin position="238"/>
        <end position="260"/>
    </location>
</feature>
<proteinExistence type="predicted"/>
<dbReference type="Gene3D" id="1.20.1420.30">
    <property type="entry name" value="NCX, central ion-binding region"/>
    <property type="match status" value="1"/>
</dbReference>
<dbReference type="Proteomes" id="UP001215503">
    <property type="component" value="Unassembled WGS sequence"/>
</dbReference>
<feature type="transmembrane region" description="Helical" evidence="5">
    <location>
        <begin position="198"/>
        <end position="217"/>
    </location>
</feature>
<evidence type="ECO:0000256" key="1">
    <source>
        <dbReference type="ARBA" id="ARBA00004141"/>
    </source>
</evidence>
<dbReference type="InterPro" id="IPR004481">
    <property type="entry name" value="K/Na/Ca-exchanger"/>
</dbReference>
<evidence type="ECO:0000313" key="8">
    <source>
        <dbReference type="Proteomes" id="UP001215503"/>
    </source>
</evidence>
<dbReference type="RefSeq" id="WP_275820879.1">
    <property type="nucleotide sequence ID" value="NZ_JARHUD010000003.1"/>
</dbReference>
<feature type="transmembrane region" description="Helical" evidence="5">
    <location>
        <begin position="299"/>
        <end position="322"/>
    </location>
</feature>
<evidence type="ECO:0000256" key="2">
    <source>
        <dbReference type="ARBA" id="ARBA00022692"/>
    </source>
</evidence>
<reference evidence="7 8" key="1">
    <citation type="submission" date="2023-03" db="EMBL/GenBank/DDBJ databases">
        <title>Fodinicurvata sp. CAU 1616 isolated from sea sendiment.</title>
        <authorList>
            <person name="Kim W."/>
        </authorList>
    </citation>
    <scope>NUCLEOTIDE SEQUENCE [LARGE SCALE GENOMIC DNA]</scope>
    <source>
        <strain evidence="7 8">CAU 1616</strain>
    </source>
</reference>
<evidence type="ECO:0000256" key="3">
    <source>
        <dbReference type="ARBA" id="ARBA00022989"/>
    </source>
</evidence>
<dbReference type="InterPro" id="IPR044880">
    <property type="entry name" value="NCX_ion-bd_dom_sf"/>
</dbReference>
<evidence type="ECO:0000256" key="4">
    <source>
        <dbReference type="ARBA" id="ARBA00023136"/>
    </source>
</evidence>
<dbReference type="NCBIfam" id="TIGR00367">
    <property type="entry name" value="calcium/sodium antiporter"/>
    <property type="match status" value="1"/>
</dbReference>
<keyword evidence="8" id="KW-1185">Reference proteome</keyword>
<evidence type="ECO:0000259" key="6">
    <source>
        <dbReference type="Pfam" id="PF01699"/>
    </source>
</evidence>
<feature type="transmembrane region" description="Helical" evidence="5">
    <location>
        <begin position="126"/>
        <end position="144"/>
    </location>
</feature>
<name>A0ABT5YKM6_9PROT</name>
<dbReference type="Gene3D" id="6.10.280.80">
    <property type="entry name" value="NCX, peripheral helical region"/>
    <property type="match status" value="1"/>
</dbReference>
<keyword evidence="3 5" id="KW-1133">Transmembrane helix</keyword>
<gene>
    <name evidence="7" type="ORF">P2G67_05605</name>
</gene>
<comment type="caution">
    <text evidence="7">The sequence shown here is derived from an EMBL/GenBank/DDBJ whole genome shotgun (WGS) entry which is preliminary data.</text>
</comment>
<dbReference type="Pfam" id="PF01699">
    <property type="entry name" value="Na_Ca_ex"/>
    <property type="match status" value="2"/>
</dbReference>
<keyword evidence="4 5" id="KW-0472">Membrane</keyword>